<name>A0AAC9T380_UREPR</name>
<organism evidence="7 8">
    <name type="scientific">Ureaplasma parvum</name>
    <name type="common">Ureaplasma urealyticum biotype 1</name>
    <dbReference type="NCBI Taxonomy" id="134821"/>
    <lineage>
        <taxon>Bacteria</taxon>
        <taxon>Bacillati</taxon>
        <taxon>Mycoplasmatota</taxon>
        <taxon>Mycoplasmoidales</taxon>
        <taxon>Mycoplasmoidaceae</taxon>
        <taxon>Ureaplasma</taxon>
    </lineage>
</organism>
<gene>
    <name evidence="5" type="primary">rpmI</name>
    <name evidence="7" type="ORF">CEG42_01535</name>
</gene>
<evidence type="ECO:0000313" key="7">
    <source>
        <dbReference type="EMBL" id="ASD29910.1"/>
    </source>
</evidence>
<evidence type="ECO:0000256" key="5">
    <source>
        <dbReference type="HAMAP-Rule" id="MF_00514"/>
    </source>
</evidence>
<evidence type="ECO:0000256" key="1">
    <source>
        <dbReference type="ARBA" id="ARBA00006598"/>
    </source>
</evidence>
<dbReference type="RefSeq" id="WP_006688895.1">
    <property type="nucleotide sequence ID" value="NZ_CAMQQM010000003.1"/>
</dbReference>
<evidence type="ECO:0000313" key="8">
    <source>
        <dbReference type="Proteomes" id="UP000197054"/>
    </source>
</evidence>
<comment type="similarity">
    <text evidence="1 5 6">Belongs to the bacterial ribosomal protein bL35 family.</text>
</comment>
<evidence type="ECO:0000256" key="6">
    <source>
        <dbReference type="RuleBase" id="RU000568"/>
    </source>
</evidence>
<sequence>MAKIRQKTKRAVAKRFSITKNGKLKRKHAYRSHLALGRSTKAKRHLRKDAIMSTSDTKRYTQCL</sequence>
<dbReference type="GO" id="GO:0006412">
    <property type="term" value="P:translation"/>
    <property type="evidence" value="ECO:0007669"/>
    <property type="project" value="UniProtKB-UniRule"/>
</dbReference>
<dbReference type="SMR" id="A0AAC9T380"/>
<dbReference type="InterPro" id="IPR018265">
    <property type="entry name" value="Ribosomal_bL35_CS"/>
</dbReference>
<dbReference type="OMA" id="PKIKTHR"/>
<dbReference type="FunFam" id="4.10.410.60:FF:000001">
    <property type="entry name" value="50S ribosomal protein L35"/>
    <property type="match status" value="1"/>
</dbReference>
<dbReference type="GO" id="GO:0003735">
    <property type="term" value="F:structural constituent of ribosome"/>
    <property type="evidence" value="ECO:0007669"/>
    <property type="project" value="InterPro"/>
</dbReference>
<dbReference type="NCBIfam" id="TIGR00001">
    <property type="entry name" value="rpmI_bact"/>
    <property type="match status" value="1"/>
</dbReference>
<keyword evidence="3 5" id="KW-0687">Ribonucleoprotein</keyword>
<dbReference type="PROSITE" id="PS00936">
    <property type="entry name" value="RIBOSOMAL_L35"/>
    <property type="match status" value="1"/>
</dbReference>
<dbReference type="PANTHER" id="PTHR33343">
    <property type="entry name" value="54S RIBOSOMAL PROTEIN BL35M"/>
    <property type="match status" value="1"/>
</dbReference>
<dbReference type="Pfam" id="PF01632">
    <property type="entry name" value="Ribosomal_L35p"/>
    <property type="match status" value="1"/>
</dbReference>
<dbReference type="SUPFAM" id="SSF143034">
    <property type="entry name" value="L35p-like"/>
    <property type="match status" value="1"/>
</dbReference>
<dbReference type="EMBL" id="CP021991">
    <property type="protein sequence ID" value="ASD29910.1"/>
    <property type="molecule type" value="Genomic_DNA"/>
</dbReference>
<dbReference type="HAMAP" id="MF_00514">
    <property type="entry name" value="Ribosomal_bL35"/>
    <property type="match status" value="1"/>
</dbReference>
<dbReference type="Gene3D" id="4.10.410.60">
    <property type="match status" value="1"/>
</dbReference>
<proteinExistence type="inferred from homology"/>
<evidence type="ECO:0000256" key="2">
    <source>
        <dbReference type="ARBA" id="ARBA00022980"/>
    </source>
</evidence>
<dbReference type="PANTHER" id="PTHR33343:SF1">
    <property type="entry name" value="LARGE RIBOSOMAL SUBUNIT PROTEIN BL35M"/>
    <property type="match status" value="1"/>
</dbReference>
<dbReference type="InterPro" id="IPR001706">
    <property type="entry name" value="Ribosomal_bL35"/>
</dbReference>
<dbReference type="PRINTS" id="PR00064">
    <property type="entry name" value="RIBOSOMALL35"/>
</dbReference>
<dbReference type="Proteomes" id="UP000197054">
    <property type="component" value="Chromosome"/>
</dbReference>
<dbReference type="GO" id="GO:0022625">
    <property type="term" value="C:cytosolic large ribosomal subunit"/>
    <property type="evidence" value="ECO:0007669"/>
    <property type="project" value="TreeGrafter"/>
</dbReference>
<keyword evidence="2 5" id="KW-0689">Ribosomal protein</keyword>
<protein>
    <recommendedName>
        <fullName evidence="4 5">Large ribosomal subunit protein bL35</fullName>
    </recommendedName>
</protein>
<dbReference type="AlphaFoldDB" id="A0AAC9T380"/>
<dbReference type="InterPro" id="IPR021137">
    <property type="entry name" value="Ribosomal_bL35-like"/>
</dbReference>
<reference evidence="7 8" key="1">
    <citation type="submission" date="2017-06" db="EMBL/GenBank/DDBJ databases">
        <title>Genome Sequencing and Comparative Genomics Analysis of Five Ureaplasma Urealyticums with Different Drug Resistance.</title>
        <authorList>
            <person name="Ma L."/>
            <person name="Jia T."/>
        </authorList>
    </citation>
    <scope>NUCLEOTIDE SEQUENCE [LARGE SCALE GENOMIC DNA]</scope>
    <source>
        <strain evidence="8">hebnu uu3</strain>
    </source>
</reference>
<dbReference type="GeneID" id="29672671"/>
<dbReference type="InterPro" id="IPR037229">
    <property type="entry name" value="Ribosomal_bL35_sf"/>
</dbReference>
<evidence type="ECO:0000256" key="3">
    <source>
        <dbReference type="ARBA" id="ARBA00023274"/>
    </source>
</evidence>
<evidence type="ECO:0000256" key="4">
    <source>
        <dbReference type="ARBA" id="ARBA00071664"/>
    </source>
</evidence>
<accession>A0AAC9T380</accession>